<gene>
    <name evidence="1" type="ORF">FYK55_15920</name>
</gene>
<proteinExistence type="predicted"/>
<dbReference type="InterPro" id="IPR017850">
    <property type="entry name" value="Alkaline_phosphatase_core_sf"/>
</dbReference>
<protein>
    <submittedName>
        <fullName evidence="1">DUF1501 domain-containing protein</fullName>
    </submittedName>
</protein>
<dbReference type="Proteomes" id="UP000324479">
    <property type="component" value="Unassembled WGS sequence"/>
</dbReference>
<dbReference type="PANTHER" id="PTHR43737">
    <property type="entry name" value="BLL7424 PROTEIN"/>
    <property type="match status" value="1"/>
</dbReference>
<comment type="caution">
    <text evidence="1">The sequence shown here is derived from an EMBL/GenBank/DDBJ whole genome shotgun (WGS) entry which is preliminary data.</text>
</comment>
<dbReference type="InterPro" id="IPR010869">
    <property type="entry name" value="DUF1501"/>
</dbReference>
<sequence length="429" mass="45979">MQLKIEVPRREALCAASAGLVGFTTSWLPALAAATETERSNPKAVILLWMNGGPSTIDLWDLKPGHDNGGPFREIATPVPGMRISEHLPQLARLGSEFSIVRSMSTREGDHSRARFVATTGYTPQGAIKFPSLGSLVAHEGDQAAQDIPSYVHVGGRPTVTGGGFLGPTFAPFVVGDGGRRGASGAELTVADLSTPANVSTGDRLRRLALLSELRDHSSLSPRFDVVESIESATDRALQLMRPSAASAFNLGEERESMRKAYGHSSFGQGCLLARRLVERGVRCVEVALDGWDTHSDNFDRVKELSQTLDQGFAALLDDLKSRGLLQDTLIVCQGEFGRTPSINGQSGRDHWPASWSMVLAGAGIRGGQVVGKTSVDGRVVESKPTRTCDLMATIFQSIGLDPMKQNMSNVSRPIRLADPEGQPIEALL</sequence>
<organism evidence="1 2">
    <name type="scientific">Roseiconus nitratireducens</name>
    <dbReference type="NCBI Taxonomy" id="2605748"/>
    <lineage>
        <taxon>Bacteria</taxon>
        <taxon>Pseudomonadati</taxon>
        <taxon>Planctomycetota</taxon>
        <taxon>Planctomycetia</taxon>
        <taxon>Pirellulales</taxon>
        <taxon>Pirellulaceae</taxon>
        <taxon>Roseiconus</taxon>
    </lineage>
</organism>
<evidence type="ECO:0000313" key="1">
    <source>
        <dbReference type="EMBL" id="KAA5542285.1"/>
    </source>
</evidence>
<keyword evidence="2" id="KW-1185">Reference proteome</keyword>
<dbReference type="EMBL" id="VWOX01000008">
    <property type="protein sequence ID" value="KAA5542285.1"/>
    <property type="molecule type" value="Genomic_DNA"/>
</dbReference>
<dbReference type="Gene3D" id="3.40.720.10">
    <property type="entry name" value="Alkaline Phosphatase, subunit A"/>
    <property type="match status" value="1"/>
</dbReference>
<dbReference type="RefSeq" id="WP_150077432.1">
    <property type="nucleotide sequence ID" value="NZ_VWOX01000008.1"/>
</dbReference>
<evidence type="ECO:0000313" key="2">
    <source>
        <dbReference type="Proteomes" id="UP000324479"/>
    </source>
</evidence>
<dbReference type="Pfam" id="PF07394">
    <property type="entry name" value="DUF1501"/>
    <property type="match status" value="1"/>
</dbReference>
<reference evidence="1 2" key="1">
    <citation type="submission" date="2019-08" db="EMBL/GenBank/DDBJ databases">
        <authorList>
            <person name="Dhanesh K."/>
            <person name="Kumar G."/>
            <person name="Sasikala C."/>
            <person name="Venkata Ramana C."/>
        </authorList>
    </citation>
    <scope>NUCLEOTIDE SEQUENCE [LARGE SCALE GENOMIC DNA]</scope>
    <source>
        <strain evidence="1 2">JC645</strain>
    </source>
</reference>
<dbReference type="AlphaFoldDB" id="A0A5M6DAX5"/>
<dbReference type="PANTHER" id="PTHR43737:SF1">
    <property type="entry name" value="DUF1501 DOMAIN-CONTAINING PROTEIN"/>
    <property type="match status" value="1"/>
</dbReference>
<accession>A0A5M6DAX5</accession>
<dbReference type="SUPFAM" id="SSF53649">
    <property type="entry name" value="Alkaline phosphatase-like"/>
    <property type="match status" value="1"/>
</dbReference>
<name>A0A5M6DAX5_9BACT</name>